<gene>
    <name evidence="1" type="ORF">RFI_38766</name>
</gene>
<dbReference type="EMBL" id="ASPP01045938">
    <property type="protein sequence ID" value="ETN98724.1"/>
    <property type="molecule type" value="Genomic_DNA"/>
</dbReference>
<proteinExistence type="predicted"/>
<protein>
    <submittedName>
        <fullName evidence="1">Uncharacterized protein</fullName>
    </submittedName>
</protein>
<dbReference type="Proteomes" id="UP000023152">
    <property type="component" value="Unassembled WGS sequence"/>
</dbReference>
<sequence length="141" mass="17239">MLYIKDNNTQNECNNISLDIKTCKYINSIQLITFYNIYQKVKLKMKVNNNIRPHQKKGKVKFSERKEIFEDFIKFLEQKDKHYICYIITTLDSKKQFLTEYSIDYLFVSKYFDKCLYNEHEKYEHNLKKFTSDLGNIWKND</sequence>
<accession>X6LD98</accession>
<evidence type="ECO:0000313" key="2">
    <source>
        <dbReference type="Proteomes" id="UP000023152"/>
    </source>
</evidence>
<dbReference type="AlphaFoldDB" id="X6LD98"/>
<evidence type="ECO:0000313" key="1">
    <source>
        <dbReference type="EMBL" id="ETN98724.1"/>
    </source>
</evidence>
<reference evidence="1 2" key="1">
    <citation type="journal article" date="2013" name="Curr. Biol.">
        <title>The Genome of the Foraminiferan Reticulomyxa filosa.</title>
        <authorList>
            <person name="Glockner G."/>
            <person name="Hulsmann N."/>
            <person name="Schleicher M."/>
            <person name="Noegel A.A."/>
            <person name="Eichinger L."/>
            <person name="Gallinger C."/>
            <person name="Pawlowski J."/>
            <person name="Sierra R."/>
            <person name="Euteneuer U."/>
            <person name="Pillet L."/>
            <person name="Moustafa A."/>
            <person name="Platzer M."/>
            <person name="Groth M."/>
            <person name="Szafranski K."/>
            <person name="Schliwa M."/>
        </authorList>
    </citation>
    <scope>NUCLEOTIDE SEQUENCE [LARGE SCALE GENOMIC DNA]</scope>
</reference>
<name>X6LD98_RETFI</name>
<organism evidence="1 2">
    <name type="scientific">Reticulomyxa filosa</name>
    <dbReference type="NCBI Taxonomy" id="46433"/>
    <lineage>
        <taxon>Eukaryota</taxon>
        <taxon>Sar</taxon>
        <taxon>Rhizaria</taxon>
        <taxon>Retaria</taxon>
        <taxon>Foraminifera</taxon>
        <taxon>Monothalamids</taxon>
        <taxon>Reticulomyxidae</taxon>
        <taxon>Reticulomyxa</taxon>
    </lineage>
</organism>
<keyword evidence="2" id="KW-1185">Reference proteome</keyword>
<comment type="caution">
    <text evidence="1">The sequence shown here is derived from an EMBL/GenBank/DDBJ whole genome shotgun (WGS) entry which is preliminary data.</text>
</comment>